<feature type="compositionally biased region" description="Basic and acidic residues" evidence="4">
    <location>
        <begin position="123"/>
        <end position="134"/>
    </location>
</feature>
<feature type="compositionally biased region" description="Low complexity" evidence="4">
    <location>
        <begin position="21"/>
        <end position="45"/>
    </location>
</feature>
<comment type="subunit">
    <text evidence="3">Binds the proteasome.</text>
</comment>
<feature type="compositionally biased region" description="Basic and acidic residues" evidence="4">
    <location>
        <begin position="90"/>
        <end position="106"/>
    </location>
</feature>
<dbReference type="PANTHER" id="PTHR28032:SF1">
    <property type="entry name" value="FI02826P"/>
    <property type="match status" value="1"/>
</dbReference>
<dbReference type="Gene3D" id="1.20.58.1590">
    <property type="entry name" value="Tethering factor for nuclear proteasome Cut8/Sts1"/>
    <property type="match status" value="1"/>
</dbReference>
<keyword evidence="6" id="KW-1185">Reference proteome</keyword>
<protein>
    <recommendedName>
        <fullName evidence="3">Tethering factor for nuclear proteasome STS1</fullName>
    </recommendedName>
</protein>
<comment type="similarity">
    <text evidence="1 3">Belongs to the cut8/STS1 family.</text>
</comment>
<evidence type="ECO:0000313" key="6">
    <source>
        <dbReference type="Proteomes" id="UP000807306"/>
    </source>
</evidence>
<keyword evidence="2 3" id="KW-0539">Nucleus</keyword>
<feature type="region of interest" description="Disordered" evidence="4">
    <location>
        <begin position="1"/>
        <end position="137"/>
    </location>
</feature>
<dbReference type="PANTHER" id="PTHR28032">
    <property type="entry name" value="FI02826P"/>
    <property type="match status" value="1"/>
</dbReference>
<dbReference type="InterPro" id="IPR013868">
    <property type="entry name" value="Cut8/Sts1_fam"/>
</dbReference>
<accession>A0A9P6JWS2</accession>
<dbReference type="Proteomes" id="UP000807306">
    <property type="component" value="Unassembled WGS sequence"/>
</dbReference>
<evidence type="ECO:0000313" key="5">
    <source>
        <dbReference type="EMBL" id="KAF9535383.1"/>
    </source>
</evidence>
<dbReference type="InterPro" id="IPR038422">
    <property type="entry name" value="Cut8/Sts1_sf"/>
</dbReference>
<feature type="compositionally biased region" description="Low complexity" evidence="4">
    <location>
        <begin position="61"/>
        <end position="72"/>
    </location>
</feature>
<evidence type="ECO:0000256" key="4">
    <source>
        <dbReference type="SAM" id="MobiDB-lite"/>
    </source>
</evidence>
<comment type="function">
    <text evidence="3">Involved in ubiquitin-mediated protein degradation. Regulatory factor in the ubiquitin/proteasome pathway that controls the turnover of proteasome substrates. Targets proteasomes to the nucleus and facilitates the degradation of nuclear proteins.</text>
</comment>
<reference evidence="5" key="1">
    <citation type="submission" date="2020-11" db="EMBL/GenBank/DDBJ databases">
        <authorList>
            <consortium name="DOE Joint Genome Institute"/>
            <person name="Ahrendt S."/>
            <person name="Riley R."/>
            <person name="Andreopoulos W."/>
            <person name="Labutti K."/>
            <person name="Pangilinan J."/>
            <person name="Ruiz-Duenas F.J."/>
            <person name="Barrasa J.M."/>
            <person name="Sanchez-Garcia M."/>
            <person name="Camarero S."/>
            <person name="Miyauchi S."/>
            <person name="Serrano A."/>
            <person name="Linde D."/>
            <person name="Babiker R."/>
            <person name="Drula E."/>
            <person name="Ayuso-Fernandez I."/>
            <person name="Pacheco R."/>
            <person name="Padilla G."/>
            <person name="Ferreira P."/>
            <person name="Barriuso J."/>
            <person name="Kellner H."/>
            <person name="Castanera R."/>
            <person name="Alfaro M."/>
            <person name="Ramirez L."/>
            <person name="Pisabarro A.G."/>
            <person name="Kuo A."/>
            <person name="Tritt A."/>
            <person name="Lipzen A."/>
            <person name="He G."/>
            <person name="Yan M."/>
            <person name="Ng V."/>
            <person name="Cullen D."/>
            <person name="Martin F."/>
            <person name="Rosso M.-N."/>
            <person name="Henrissat B."/>
            <person name="Hibbett D."/>
            <person name="Martinez A.T."/>
            <person name="Grigoriev I.V."/>
        </authorList>
    </citation>
    <scope>NUCLEOTIDE SEQUENCE</scope>
    <source>
        <strain evidence="5">CBS 506.95</strain>
    </source>
</reference>
<dbReference type="Pfam" id="PF08559">
    <property type="entry name" value="Cut8"/>
    <property type="match status" value="1"/>
</dbReference>
<dbReference type="AlphaFoldDB" id="A0A9P6JWS2"/>
<evidence type="ECO:0000256" key="3">
    <source>
        <dbReference type="RuleBase" id="RU368013"/>
    </source>
</evidence>
<dbReference type="GO" id="GO:0070628">
    <property type="term" value="F:proteasome binding"/>
    <property type="evidence" value="ECO:0007669"/>
    <property type="project" value="TreeGrafter"/>
</dbReference>
<organism evidence="5 6">
    <name type="scientific">Crepidotus variabilis</name>
    <dbReference type="NCBI Taxonomy" id="179855"/>
    <lineage>
        <taxon>Eukaryota</taxon>
        <taxon>Fungi</taxon>
        <taxon>Dikarya</taxon>
        <taxon>Basidiomycota</taxon>
        <taxon>Agaricomycotina</taxon>
        <taxon>Agaricomycetes</taxon>
        <taxon>Agaricomycetidae</taxon>
        <taxon>Agaricales</taxon>
        <taxon>Agaricineae</taxon>
        <taxon>Crepidotaceae</taxon>
        <taxon>Crepidotus</taxon>
    </lineage>
</organism>
<name>A0A9P6JWS2_9AGAR</name>
<comment type="caution">
    <text evidence="5">The sequence shown here is derived from an EMBL/GenBank/DDBJ whole genome shotgun (WGS) entry which is preliminary data.</text>
</comment>
<dbReference type="GO" id="GO:0071630">
    <property type="term" value="P:nuclear protein quality control by the ubiquitin-proteasome system"/>
    <property type="evidence" value="ECO:0007669"/>
    <property type="project" value="UniProtKB-UniRule"/>
</dbReference>
<comment type="subcellular location">
    <subcellularLocation>
        <location evidence="3">Cytoplasm</location>
    </subcellularLocation>
    <subcellularLocation>
        <location evidence="3">Nucleus</location>
    </subcellularLocation>
</comment>
<dbReference type="GO" id="GO:0015031">
    <property type="term" value="P:protein transport"/>
    <property type="evidence" value="ECO:0007669"/>
    <property type="project" value="UniProtKB-UniRule"/>
</dbReference>
<dbReference type="GO" id="GO:0005737">
    <property type="term" value="C:cytoplasm"/>
    <property type="evidence" value="ECO:0007669"/>
    <property type="project" value="UniProtKB-SubCell"/>
</dbReference>
<evidence type="ECO:0000256" key="2">
    <source>
        <dbReference type="ARBA" id="ARBA00023242"/>
    </source>
</evidence>
<keyword evidence="3" id="KW-0963">Cytoplasm</keyword>
<gene>
    <name evidence="5" type="ORF">CPB83DRAFT_872317</name>
</gene>
<dbReference type="GO" id="GO:0031965">
    <property type="term" value="C:nuclear membrane"/>
    <property type="evidence" value="ECO:0007669"/>
    <property type="project" value="TreeGrafter"/>
</dbReference>
<keyword evidence="3" id="KW-0653">Protein transport</keyword>
<evidence type="ECO:0000256" key="1">
    <source>
        <dbReference type="ARBA" id="ARBA00006199"/>
    </source>
</evidence>
<proteinExistence type="inferred from homology"/>
<keyword evidence="3" id="KW-0813">Transport</keyword>
<dbReference type="EMBL" id="MU157824">
    <property type="protein sequence ID" value="KAF9535383.1"/>
    <property type="molecule type" value="Genomic_DNA"/>
</dbReference>
<sequence length="387" mass="42949">MANVLQPNLDFHPRPVSHPTSALGFGFGLSSGPSSSMSAAPAWGSTQQPGHTNPAAFHQLASSIAQSVSSSKSQKRRLDPDDDAENIKYPARDHSMDRSPTPERPKRAAYKRTKVVNIPNSSSKEDSKDKKSAEAEDDSIDLGVLLASLPSQSLLPIITGLLKKQPTLKSHILTLIPRPSLEDAVGALKLAAKKLQDAIPYTNPPSVHFSFGASQQPVMRDEYVLGRLRPHVTDFASACLSYFPYFSYRYPFPDQSKANNPSQRSVTSSNSLQKEKFYPAETFAFLSNITKLIIDQPSLVLAEIEPLLIPRLTEEWKLWLDNLDRHANREGNMVAPSLSQSWENDIERLMEGKAPGISQLMRDVRQHFPLKHGWGFPQRTPSMMLEA</sequence>
<dbReference type="GO" id="GO:0031144">
    <property type="term" value="P:proteasome localization"/>
    <property type="evidence" value="ECO:0007669"/>
    <property type="project" value="UniProtKB-UniRule"/>
</dbReference>
<dbReference type="OrthoDB" id="10061064at2759"/>